<name>A0A1L0B9I1_9ASCO</name>
<gene>
    <name evidence="2" type="ORF">SAMEA4029010_CIC11G00000002611</name>
</gene>
<organism evidence="2 3">
    <name type="scientific">Sungouiella intermedia</name>
    <dbReference type="NCBI Taxonomy" id="45354"/>
    <lineage>
        <taxon>Eukaryota</taxon>
        <taxon>Fungi</taxon>
        <taxon>Dikarya</taxon>
        <taxon>Ascomycota</taxon>
        <taxon>Saccharomycotina</taxon>
        <taxon>Pichiomycetes</taxon>
        <taxon>Metschnikowiaceae</taxon>
        <taxon>Sungouiella</taxon>
    </lineage>
</organism>
<feature type="region of interest" description="Disordered" evidence="1">
    <location>
        <begin position="254"/>
        <end position="287"/>
    </location>
</feature>
<dbReference type="Proteomes" id="UP000182334">
    <property type="component" value="Chromosome I"/>
</dbReference>
<dbReference type="STRING" id="45354.A0A1L0B9I1"/>
<dbReference type="OrthoDB" id="8249012at2759"/>
<feature type="compositionally biased region" description="Basic and acidic residues" evidence="1">
    <location>
        <begin position="254"/>
        <end position="274"/>
    </location>
</feature>
<reference evidence="2 3" key="1">
    <citation type="submission" date="2016-10" db="EMBL/GenBank/DDBJ databases">
        <authorList>
            <person name="de Groot N.N."/>
        </authorList>
    </citation>
    <scope>NUCLEOTIDE SEQUENCE [LARGE SCALE GENOMIC DNA]</scope>
    <source>
        <strain evidence="2 3">CBS 141442</strain>
    </source>
</reference>
<evidence type="ECO:0000313" key="3">
    <source>
        <dbReference type="Proteomes" id="UP000182334"/>
    </source>
</evidence>
<keyword evidence="3" id="KW-1185">Reference proteome</keyword>
<sequence>MSKSPLDVIDKAAEEIYAVITAELSEQVTKKYNEGQWTLLELDEWRNGELPELIQKRGKEKDYHITKDELVLIMDWKLAKGKFRPTLPKLIKSNLQEDVVSVTKAGFTMFMDFAQLTKGKWNDIALRDYQVAVKASLKKLCELKGVGPATGSLLLSLLSKSTHFAAPFFSDEAFIYYIQQPLRPGSPIKYNVKEYVDEFVGVLFNIVSDRPSTSMDKLEKGAWALKMYDTYRITKLASCKLPFDVEDSLLEKFPDTQKYQPEPDAKKRKSELTKPAKRAKTAKTNKN</sequence>
<accession>A0A1L0B9I1</accession>
<evidence type="ECO:0000313" key="2">
    <source>
        <dbReference type="EMBL" id="SGZ46963.1"/>
    </source>
</evidence>
<dbReference type="AlphaFoldDB" id="A0A1L0B9I1"/>
<proteinExistence type="predicted"/>
<dbReference type="PANTHER" id="PTHR21521">
    <property type="entry name" value="AMUN, ISOFORM A"/>
    <property type="match status" value="1"/>
</dbReference>
<feature type="compositionally biased region" description="Basic residues" evidence="1">
    <location>
        <begin position="275"/>
        <end position="287"/>
    </location>
</feature>
<protein>
    <submittedName>
        <fullName evidence="2">CIC11C00000002611</fullName>
    </submittedName>
</protein>
<dbReference type="EMBL" id="LT635756">
    <property type="protein sequence ID" value="SGZ46963.1"/>
    <property type="molecule type" value="Genomic_DNA"/>
</dbReference>
<evidence type="ECO:0000256" key="1">
    <source>
        <dbReference type="SAM" id="MobiDB-lite"/>
    </source>
</evidence>
<dbReference type="PANTHER" id="PTHR21521:SF0">
    <property type="entry name" value="AMUN, ISOFORM A"/>
    <property type="match status" value="1"/>
</dbReference>